<reference evidence="2 3" key="1">
    <citation type="journal article" date="2019" name="Nat. Ecol. Evol.">
        <title>Megaphylogeny resolves global patterns of mushroom evolution.</title>
        <authorList>
            <person name="Varga T."/>
            <person name="Krizsan K."/>
            <person name="Foldi C."/>
            <person name="Dima B."/>
            <person name="Sanchez-Garcia M."/>
            <person name="Sanchez-Ramirez S."/>
            <person name="Szollosi G.J."/>
            <person name="Szarkandi J.G."/>
            <person name="Papp V."/>
            <person name="Albert L."/>
            <person name="Andreopoulos W."/>
            <person name="Angelini C."/>
            <person name="Antonin V."/>
            <person name="Barry K.W."/>
            <person name="Bougher N.L."/>
            <person name="Buchanan P."/>
            <person name="Buyck B."/>
            <person name="Bense V."/>
            <person name="Catcheside P."/>
            <person name="Chovatia M."/>
            <person name="Cooper J."/>
            <person name="Damon W."/>
            <person name="Desjardin D."/>
            <person name="Finy P."/>
            <person name="Geml J."/>
            <person name="Haridas S."/>
            <person name="Hughes K."/>
            <person name="Justo A."/>
            <person name="Karasinski D."/>
            <person name="Kautmanova I."/>
            <person name="Kiss B."/>
            <person name="Kocsube S."/>
            <person name="Kotiranta H."/>
            <person name="LaButti K.M."/>
            <person name="Lechner B.E."/>
            <person name="Liimatainen K."/>
            <person name="Lipzen A."/>
            <person name="Lukacs Z."/>
            <person name="Mihaltcheva S."/>
            <person name="Morgado L.N."/>
            <person name="Niskanen T."/>
            <person name="Noordeloos M.E."/>
            <person name="Ohm R.A."/>
            <person name="Ortiz-Santana B."/>
            <person name="Ovrebo C."/>
            <person name="Racz N."/>
            <person name="Riley R."/>
            <person name="Savchenko A."/>
            <person name="Shiryaev A."/>
            <person name="Soop K."/>
            <person name="Spirin V."/>
            <person name="Szebenyi C."/>
            <person name="Tomsovsky M."/>
            <person name="Tulloss R.E."/>
            <person name="Uehling J."/>
            <person name="Grigoriev I.V."/>
            <person name="Vagvolgyi C."/>
            <person name="Papp T."/>
            <person name="Martin F.M."/>
            <person name="Miettinen O."/>
            <person name="Hibbett D.S."/>
            <person name="Nagy L.G."/>
        </authorList>
    </citation>
    <scope>NUCLEOTIDE SEQUENCE [LARGE SCALE GENOMIC DNA]</scope>
    <source>
        <strain evidence="2 3">CBS 166.37</strain>
    </source>
</reference>
<dbReference type="OrthoDB" id="5357220at2759"/>
<feature type="compositionally biased region" description="Polar residues" evidence="1">
    <location>
        <begin position="233"/>
        <end position="242"/>
    </location>
</feature>
<dbReference type="Pfam" id="PF08045">
    <property type="entry name" value="CDC14"/>
    <property type="match status" value="1"/>
</dbReference>
<keyword evidence="2" id="KW-0131">Cell cycle</keyword>
<accession>A0A5C3MEL1</accession>
<dbReference type="AlphaFoldDB" id="A0A5C3MEL1"/>
<proteinExistence type="predicted"/>
<dbReference type="Proteomes" id="UP000308652">
    <property type="component" value="Unassembled WGS sequence"/>
</dbReference>
<name>A0A5C3MEL1_9AGAR</name>
<dbReference type="PANTHER" id="PTHR34065:SF1">
    <property type="entry name" value="CELL DIVISION CONTROL PROTEIN 14"/>
    <property type="match status" value="1"/>
</dbReference>
<dbReference type="STRING" id="68775.A0A5C3MEL1"/>
<keyword evidence="3" id="KW-1185">Reference proteome</keyword>
<evidence type="ECO:0000313" key="3">
    <source>
        <dbReference type="Proteomes" id="UP000308652"/>
    </source>
</evidence>
<dbReference type="PANTHER" id="PTHR34065">
    <property type="entry name" value="CELL DIVISION CONTROL PROTEIN 14"/>
    <property type="match status" value="1"/>
</dbReference>
<sequence length="457" mass="49384">MEATMMTMRDNLQNALDELSLPRSSNESKAQALETLERHLAVACMSKDGSEEKDVFLALQYTFECNVPSRLLAWIGPSTLKLEQLTNKGVMDDMQESEAFKLSSQLAVALSLIQGVTLIHDASKRYLGRKASLEVLLDLLLASRHLSVPAESSTPGSSRKLSTAPLPLSSTVLDTLLCILVDSPGALRVFEDANGTQAVVKILKRAGTPREVRMKCLEFLYFYLLDETPSSSIELPRKNSQSTPPPTVPATPIKPSKPYLNGTPLRPSSKNFPFSSSASSSGSSSSSRSASGSSTKSYSSTSSNASSSTTASSVSSSPEKASPMPRYPPKTPPSSPPLAHRVPLQLHPRSMMMLKEVDYVPLSPKKAQVSQLGVGGISRRAPSKGLSRLGSCESVEDQDKNQMSYSEVEKQEEPPEIPQTNEKRRTTEEKKQLLGTMLGNVDALVEGVRKAGIWGLG</sequence>
<dbReference type="InterPro" id="IPR012535">
    <property type="entry name" value="Cell_div_Cdc14"/>
</dbReference>
<feature type="region of interest" description="Disordered" evidence="1">
    <location>
        <begin position="233"/>
        <end position="341"/>
    </location>
</feature>
<dbReference type="EMBL" id="ML213591">
    <property type="protein sequence ID" value="TFK43854.1"/>
    <property type="molecule type" value="Genomic_DNA"/>
</dbReference>
<feature type="region of interest" description="Disordered" evidence="1">
    <location>
        <begin position="382"/>
        <end position="429"/>
    </location>
</feature>
<dbReference type="GO" id="GO:0051301">
    <property type="term" value="P:cell division"/>
    <property type="evidence" value="ECO:0007669"/>
    <property type="project" value="UniProtKB-KW"/>
</dbReference>
<protein>
    <submittedName>
        <fullName evidence="2">Cell division control protein 14, SIN component-domain-containing protein</fullName>
    </submittedName>
</protein>
<evidence type="ECO:0000256" key="1">
    <source>
        <dbReference type="SAM" id="MobiDB-lite"/>
    </source>
</evidence>
<gene>
    <name evidence="2" type="ORF">BDQ12DRAFT_702816</name>
</gene>
<keyword evidence="2" id="KW-0132">Cell division</keyword>
<feature type="compositionally biased region" description="Pro residues" evidence="1">
    <location>
        <begin position="325"/>
        <end position="336"/>
    </location>
</feature>
<feature type="compositionally biased region" description="Low complexity" evidence="1">
    <location>
        <begin position="266"/>
        <end position="317"/>
    </location>
</feature>
<evidence type="ECO:0000313" key="2">
    <source>
        <dbReference type="EMBL" id="TFK43854.1"/>
    </source>
</evidence>
<organism evidence="2 3">
    <name type="scientific">Crucibulum laeve</name>
    <dbReference type="NCBI Taxonomy" id="68775"/>
    <lineage>
        <taxon>Eukaryota</taxon>
        <taxon>Fungi</taxon>
        <taxon>Dikarya</taxon>
        <taxon>Basidiomycota</taxon>
        <taxon>Agaricomycotina</taxon>
        <taxon>Agaricomycetes</taxon>
        <taxon>Agaricomycetidae</taxon>
        <taxon>Agaricales</taxon>
        <taxon>Agaricineae</taxon>
        <taxon>Nidulariaceae</taxon>
        <taxon>Crucibulum</taxon>
    </lineage>
</organism>